<name>A0A3B0UAH9_9ZZZZ</name>
<accession>A0A3B0UAH9</accession>
<evidence type="ECO:0000313" key="3">
    <source>
        <dbReference type="EMBL" id="VAW17704.1"/>
    </source>
</evidence>
<dbReference type="Pfam" id="PF20454">
    <property type="entry name" value="GpA_nuclease"/>
    <property type="match status" value="1"/>
</dbReference>
<proteinExistence type="predicted"/>
<dbReference type="InterPro" id="IPR046454">
    <property type="entry name" value="GpA_endonuclease"/>
</dbReference>
<protein>
    <recommendedName>
        <fullName evidence="2">Terminase large subunit GpA endonuclease domain-containing protein</fullName>
    </recommendedName>
</protein>
<organism evidence="3">
    <name type="scientific">hydrothermal vent metagenome</name>
    <dbReference type="NCBI Taxonomy" id="652676"/>
    <lineage>
        <taxon>unclassified sequences</taxon>
        <taxon>metagenomes</taxon>
        <taxon>ecological metagenomes</taxon>
    </lineage>
</organism>
<evidence type="ECO:0000256" key="1">
    <source>
        <dbReference type="SAM" id="MobiDB-lite"/>
    </source>
</evidence>
<dbReference type="AlphaFoldDB" id="A0A3B0UAH9"/>
<dbReference type="GO" id="GO:0004519">
    <property type="term" value="F:endonuclease activity"/>
    <property type="evidence" value="ECO:0007669"/>
    <property type="project" value="InterPro"/>
</dbReference>
<feature type="compositionally biased region" description="Basic residues" evidence="1">
    <location>
        <begin position="207"/>
        <end position="218"/>
    </location>
</feature>
<feature type="region of interest" description="Disordered" evidence="1">
    <location>
        <begin position="197"/>
        <end position="218"/>
    </location>
</feature>
<dbReference type="EMBL" id="UOEO01000076">
    <property type="protein sequence ID" value="VAW17704.1"/>
    <property type="molecule type" value="Genomic_DNA"/>
</dbReference>
<feature type="domain" description="Terminase large subunit GpA endonuclease" evidence="2">
    <location>
        <begin position="2"/>
        <end position="166"/>
    </location>
</feature>
<gene>
    <name evidence="3" type="ORF">MNBD_ALPHA12-451</name>
</gene>
<evidence type="ECO:0000259" key="2">
    <source>
        <dbReference type="Pfam" id="PF20454"/>
    </source>
</evidence>
<sequence>DVVERQFRDASGREWQPDRFGVDSGYNTNVVYEFCRRHPRLMATKGDDGWHKPAIATSPHAQQVTISGKRRGVKLWHIGTWPLKAELYQNLRKDGLKDGEEATPPGFCHFTSELHDEIFFRQLTAEHLKQEQRAGRIIHRWVESGANHWLDCRIIARACADLMGLSRFTSEEWLEVIASRGPKDPDQRDIFAPALAGAPQRTQSTARHGRRIRKMVRR</sequence>
<feature type="non-terminal residue" evidence="3">
    <location>
        <position position="1"/>
    </location>
</feature>
<reference evidence="3" key="1">
    <citation type="submission" date="2018-06" db="EMBL/GenBank/DDBJ databases">
        <authorList>
            <person name="Zhirakovskaya E."/>
        </authorList>
    </citation>
    <scope>NUCLEOTIDE SEQUENCE</scope>
</reference>